<name>A0A0G1JET4_UNCKA</name>
<dbReference type="Proteomes" id="UP000034783">
    <property type="component" value="Unassembled WGS sequence"/>
</dbReference>
<evidence type="ECO:0000313" key="2">
    <source>
        <dbReference type="EMBL" id="KKT69825.1"/>
    </source>
</evidence>
<organism evidence="2 3">
    <name type="scientific">candidate division WWE3 bacterium GW2011_GWB1_44_4</name>
    <dbReference type="NCBI Taxonomy" id="1619116"/>
    <lineage>
        <taxon>Bacteria</taxon>
        <taxon>Katanobacteria</taxon>
    </lineage>
</organism>
<comment type="caution">
    <text evidence="2">The sequence shown here is derived from an EMBL/GenBank/DDBJ whole genome shotgun (WGS) entry which is preliminary data.</text>
</comment>
<keyword evidence="1" id="KW-0812">Transmembrane</keyword>
<sequence length="53" mass="6180">MKKPRLLGALLAKIKETYLARYLFLFLTTLFLFGRHLRHPLKLRAEHTTGVAN</sequence>
<evidence type="ECO:0000256" key="1">
    <source>
        <dbReference type="SAM" id="Phobius"/>
    </source>
</evidence>
<feature type="transmembrane region" description="Helical" evidence="1">
    <location>
        <begin position="20"/>
        <end position="37"/>
    </location>
</feature>
<keyword evidence="1" id="KW-1133">Transmembrane helix</keyword>
<keyword evidence="1" id="KW-0472">Membrane</keyword>
<accession>A0A0G1JET4</accession>
<dbReference type="EMBL" id="LCJD01000011">
    <property type="protein sequence ID" value="KKT69825.1"/>
    <property type="molecule type" value="Genomic_DNA"/>
</dbReference>
<reference evidence="2 3" key="1">
    <citation type="journal article" date="2015" name="Nature">
        <title>rRNA introns, odd ribosomes, and small enigmatic genomes across a large radiation of phyla.</title>
        <authorList>
            <person name="Brown C.T."/>
            <person name="Hug L.A."/>
            <person name="Thomas B.C."/>
            <person name="Sharon I."/>
            <person name="Castelle C.J."/>
            <person name="Singh A."/>
            <person name="Wilkins M.J."/>
            <person name="Williams K.H."/>
            <person name="Banfield J.F."/>
        </authorList>
    </citation>
    <scope>NUCLEOTIDE SEQUENCE [LARGE SCALE GENOMIC DNA]</scope>
</reference>
<dbReference type="AlphaFoldDB" id="A0A0G1JET4"/>
<proteinExistence type="predicted"/>
<evidence type="ECO:0000313" key="3">
    <source>
        <dbReference type="Proteomes" id="UP000034783"/>
    </source>
</evidence>
<protein>
    <submittedName>
        <fullName evidence="2">Uncharacterized protein</fullName>
    </submittedName>
</protein>
<gene>
    <name evidence="2" type="ORF">UW65_C0011G0007</name>
</gene>